<accession>A0A846RQV0</accession>
<keyword evidence="6" id="KW-1185">Reference proteome</keyword>
<proteinExistence type="predicted"/>
<dbReference type="SUPFAM" id="SSF53597">
    <property type="entry name" value="Dihydrofolate reductase-like"/>
    <property type="match status" value="1"/>
</dbReference>
<evidence type="ECO:0000313" key="5">
    <source>
        <dbReference type="EMBL" id="NJC22952.1"/>
    </source>
</evidence>
<evidence type="ECO:0000313" key="6">
    <source>
        <dbReference type="Proteomes" id="UP000547458"/>
    </source>
</evidence>
<dbReference type="RefSeq" id="WP_167993813.1">
    <property type="nucleotide sequence ID" value="NZ_JAATJL010000001.1"/>
</dbReference>
<organism evidence="5 6">
    <name type="scientific">Arthrobacter pigmenti</name>
    <dbReference type="NCBI Taxonomy" id="271432"/>
    <lineage>
        <taxon>Bacteria</taxon>
        <taxon>Bacillati</taxon>
        <taxon>Actinomycetota</taxon>
        <taxon>Actinomycetes</taxon>
        <taxon>Micrococcales</taxon>
        <taxon>Micrococcaceae</taxon>
        <taxon>Arthrobacter</taxon>
    </lineage>
</organism>
<evidence type="ECO:0000256" key="3">
    <source>
        <dbReference type="ARBA" id="ARBA00023002"/>
    </source>
</evidence>
<evidence type="ECO:0000256" key="2">
    <source>
        <dbReference type="ARBA" id="ARBA00022857"/>
    </source>
</evidence>
<dbReference type="Gene3D" id="3.40.430.10">
    <property type="entry name" value="Dihydrofolate Reductase, subunit A"/>
    <property type="match status" value="1"/>
</dbReference>
<reference evidence="5 6" key="1">
    <citation type="submission" date="2020-03" db="EMBL/GenBank/DDBJ databases">
        <title>Sequencing the genomes of 1000 actinobacteria strains.</title>
        <authorList>
            <person name="Klenk H.-P."/>
        </authorList>
    </citation>
    <scope>NUCLEOTIDE SEQUENCE [LARGE SCALE GENOMIC DNA]</scope>
    <source>
        <strain evidence="5 6">DSM 16403</strain>
    </source>
</reference>
<dbReference type="PANTHER" id="PTHR38011">
    <property type="entry name" value="DIHYDROFOLATE REDUCTASE FAMILY PROTEIN (AFU_ORTHOLOGUE AFUA_8G06820)"/>
    <property type="match status" value="1"/>
</dbReference>
<evidence type="ECO:0000256" key="1">
    <source>
        <dbReference type="ARBA" id="ARBA00005104"/>
    </source>
</evidence>
<evidence type="ECO:0000259" key="4">
    <source>
        <dbReference type="Pfam" id="PF01872"/>
    </source>
</evidence>
<dbReference type="EMBL" id="JAATJL010000001">
    <property type="protein sequence ID" value="NJC22952.1"/>
    <property type="molecule type" value="Genomic_DNA"/>
</dbReference>
<dbReference type="Pfam" id="PF01872">
    <property type="entry name" value="RibD_C"/>
    <property type="match status" value="1"/>
</dbReference>
<name>A0A846RQV0_9MICC</name>
<dbReference type="GO" id="GO:0008703">
    <property type="term" value="F:5-amino-6-(5-phosphoribosylamino)uracil reductase activity"/>
    <property type="evidence" value="ECO:0007669"/>
    <property type="project" value="InterPro"/>
</dbReference>
<dbReference type="AlphaFoldDB" id="A0A846RQV0"/>
<dbReference type="InterPro" id="IPR024072">
    <property type="entry name" value="DHFR-like_dom_sf"/>
</dbReference>
<sequence length="252" mass="27171">MINQLSPSPAKDLSDEHILDLYSYPDTRPWVRFNFIASLDGSASYRGVSAPLGNDGDRRLFGLIRRLCDVIVVGAGTVRAEGYAGELVNEKDSRWRQEHGYSLHPALAVISGSLDLDPKSELFEHSPVRPIIFTAADAPKERLEALRGVADVVVCGETTVEPDRCAGWLQERGLGRILCEGGPGVFGSFIAADEVDELCLSVSPLLAAGQGSVLASHGDHTPLRRFTLASLLEADSALYGRWVRASAEPGDT</sequence>
<dbReference type="Proteomes" id="UP000547458">
    <property type="component" value="Unassembled WGS sequence"/>
</dbReference>
<dbReference type="PANTHER" id="PTHR38011:SF7">
    <property type="entry name" value="2,5-DIAMINO-6-RIBOSYLAMINO-4(3H)-PYRIMIDINONE 5'-PHOSPHATE REDUCTASE"/>
    <property type="match status" value="1"/>
</dbReference>
<dbReference type="InterPro" id="IPR050765">
    <property type="entry name" value="Riboflavin_Biosynth_HTPR"/>
</dbReference>
<comment type="pathway">
    <text evidence="1">Cofactor biosynthesis; riboflavin biosynthesis.</text>
</comment>
<keyword evidence="2" id="KW-0521">NADP</keyword>
<feature type="domain" description="Bacterial bifunctional deaminase-reductase C-terminal" evidence="4">
    <location>
        <begin position="29"/>
        <end position="220"/>
    </location>
</feature>
<keyword evidence="3" id="KW-0560">Oxidoreductase</keyword>
<protein>
    <submittedName>
        <fullName evidence="5">Riboflavin biosynthesis pyrimidine reductase</fullName>
    </submittedName>
</protein>
<dbReference type="GO" id="GO:0009231">
    <property type="term" value="P:riboflavin biosynthetic process"/>
    <property type="evidence" value="ECO:0007669"/>
    <property type="project" value="InterPro"/>
</dbReference>
<comment type="caution">
    <text evidence="5">The sequence shown here is derived from an EMBL/GenBank/DDBJ whole genome shotgun (WGS) entry which is preliminary data.</text>
</comment>
<dbReference type="InterPro" id="IPR002734">
    <property type="entry name" value="RibDG_C"/>
</dbReference>
<gene>
    <name evidence="5" type="ORF">BJ994_002028</name>
</gene>